<dbReference type="Pfam" id="PF14226">
    <property type="entry name" value="DIOX_N"/>
    <property type="match status" value="1"/>
</dbReference>
<name>A0AA88X3Q0_9ASTE</name>
<protein>
    <recommendedName>
        <fullName evidence="3">Non-haem dioxygenase N-terminal domain-containing protein</fullName>
    </recommendedName>
</protein>
<evidence type="ECO:0000256" key="1">
    <source>
        <dbReference type="ARBA" id="ARBA00022723"/>
    </source>
</evidence>
<dbReference type="InterPro" id="IPR027443">
    <property type="entry name" value="IPNS-like_sf"/>
</dbReference>
<feature type="domain" description="Non-haem dioxygenase N-terminal" evidence="3">
    <location>
        <begin position="6"/>
        <end position="66"/>
    </location>
</feature>
<keyword evidence="5" id="KW-1185">Reference proteome</keyword>
<dbReference type="InterPro" id="IPR026992">
    <property type="entry name" value="DIOX_N"/>
</dbReference>
<gene>
    <name evidence="4" type="ORF">RJ639_028733</name>
</gene>
<evidence type="ECO:0000313" key="5">
    <source>
        <dbReference type="Proteomes" id="UP001188597"/>
    </source>
</evidence>
<comment type="caution">
    <text evidence="4">The sequence shown here is derived from an EMBL/GenBank/DDBJ whole genome shotgun (WGS) entry which is preliminary data.</text>
</comment>
<reference evidence="4" key="1">
    <citation type="submission" date="2022-12" db="EMBL/GenBank/DDBJ databases">
        <title>Draft genome assemblies for two species of Escallonia (Escalloniales).</title>
        <authorList>
            <person name="Chanderbali A."/>
            <person name="Dervinis C."/>
            <person name="Anghel I."/>
            <person name="Soltis D."/>
            <person name="Soltis P."/>
            <person name="Zapata F."/>
        </authorList>
    </citation>
    <scope>NUCLEOTIDE SEQUENCE</scope>
    <source>
        <strain evidence="4">UCBG64.0493</strain>
        <tissue evidence="4">Leaf</tissue>
    </source>
</reference>
<sequence>MAIPSIPMVDFSCFFRKDDGNGIGKKIIDEVGKACSGYGFFQVVNNGVPLDLMNRALELSKTFFKL</sequence>
<evidence type="ECO:0000259" key="3">
    <source>
        <dbReference type="Pfam" id="PF14226"/>
    </source>
</evidence>
<evidence type="ECO:0000256" key="2">
    <source>
        <dbReference type="ARBA" id="ARBA00023004"/>
    </source>
</evidence>
<dbReference type="Gene3D" id="2.60.120.330">
    <property type="entry name" value="B-lactam Antibiotic, Isopenicillin N Synthase, Chain"/>
    <property type="match status" value="1"/>
</dbReference>
<keyword evidence="2" id="KW-0408">Iron</keyword>
<accession>A0AA88X3Q0</accession>
<dbReference type="AlphaFoldDB" id="A0AA88X3Q0"/>
<keyword evidence="1" id="KW-0479">Metal-binding</keyword>
<proteinExistence type="predicted"/>
<dbReference type="EMBL" id="JAVXUP010000078">
    <property type="protein sequence ID" value="KAK3039333.1"/>
    <property type="molecule type" value="Genomic_DNA"/>
</dbReference>
<dbReference type="SUPFAM" id="SSF51197">
    <property type="entry name" value="Clavaminate synthase-like"/>
    <property type="match status" value="1"/>
</dbReference>
<organism evidence="4 5">
    <name type="scientific">Escallonia herrerae</name>
    <dbReference type="NCBI Taxonomy" id="1293975"/>
    <lineage>
        <taxon>Eukaryota</taxon>
        <taxon>Viridiplantae</taxon>
        <taxon>Streptophyta</taxon>
        <taxon>Embryophyta</taxon>
        <taxon>Tracheophyta</taxon>
        <taxon>Spermatophyta</taxon>
        <taxon>Magnoliopsida</taxon>
        <taxon>eudicotyledons</taxon>
        <taxon>Gunneridae</taxon>
        <taxon>Pentapetalae</taxon>
        <taxon>asterids</taxon>
        <taxon>campanulids</taxon>
        <taxon>Escalloniales</taxon>
        <taxon>Escalloniaceae</taxon>
        <taxon>Escallonia</taxon>
    </lineage>
</organism>
<evidence type="ECO:0000313" key="4">
    <source>
        <dbReference type="EMBL" id="KAK3039333.1"/>
    </source>
</evidence>
<dbReference type="GO" id="GO:0046872">
    <property type="term" value="F:metal ion binding"/>
    <property type="evidence" value="ECO:0007669"/>
    <property type="project" value="UniProtKB-KW"/>
</dbReference>
<dbReference type="Proteomes" id="UP001188597">
    <property type="component" value="Unassembled WGS sequence"/>
</dbReference>